<evidence type="ECO:0000313" key="2">
    <source>
        <dbReference type="EMBL" id="OJJ11395.1"/>
    </source>
</evidence>
<evidence type="ECO:0000259" key="1">
    <source>
        <dbReference type="Pfam" id="PF13443"/>
    </source>
</evidence>
<accession>A0A1L9QCD2</accession>
<keyword evidence="3" id="KW-1185">Reference proteome</keyword>
<organism evidence="2 3">
    <name type="scientific">Roseofilum reptotaenium AO1-A</name>
    <dbReference type="NCBI Taxonomy" id="1925591"/>
    <lineage>
        <taxon>Bacteria</taxon>
        <taxon>Bacillati</taxon>
        <taxon>Cyanobacteriota</taxon>
        <taxon>Cyanophyceae</taxon>
        <taxon>Desertifilales</taxon>
        <taxon>Desertifilaceae</taxon>
        <taxon>Roseofilum</taxon>
    </lineage>
</organism>
<dbReference type="SUPFAM" id="SSF47413">
    <property type="entry name" value="lambda repressor-like DNA-binding domains"/>
    <property type="match status" value="1"/>
</dbReference>
<dbReference type="Pfam" id="PF13443">
    <property type="entry name" value="HTH_26"/>
    <property type="match status" value="1"/>
</dbReference>
<feature type="domain" description="HTH cro/C1-type" evidence="1">
    <location>
        <begin position="21"/>
        <end position="73"/>
    </location>
</feature>
<dbReference type="EMBL" id="MLAW01000110">
    <property type="protein sequence ID" value="OJJ11395.1"/>
    <property type="molecule type" value="Genomic_DNA"/>
</dbReference>
<dbReference type="InterPro" id="IPR001387">
    <property type="entry name" value="Cro/C1-type_HTH"/>
</dbReference>
<dbReference type="Proteomes" id="UP000183940">
    <property type="component" value="Unassembled WGS sequence"/>
</dbReference>
<sequence length="86" mass="9991">MQYEFDRHLFGKYILIRKDELQMTWEELSELVDVSRATLHGFSNDKKERIPYMSAFLAVCNGLDISPALFLKRNKKKTPVRGLKGG</sequence>
<proteinExistence type="predicted"/>
<comment type="caution">
    <text evidence="2">The sequence shown here is derived from an EMBL/GenBank/DDBJ whole genome shotgun (WGS) entry which is preliminary data.</text>
</comment>
<dbReference type="GO" id="GO:0003677">
    <property type="term" value="F:DNA binding"/>
    <property type="evidence" value="ECO:0007669"/>
    <property type="project" value="InterPro"/>
</dbReference>
<reference evidence="2" key="1">
    <citation type="submission" date="2016-10" db="EMBL/GenBank/DDBJ databases">
        <title>CRISPR-Cas defence system in Roseofilum reptotaenium: evidence of a bacteriophage-cyanobacterium arms race in the coral black band disease.</title>
        <authorList>
            <person name="Buerger P."/>
            <person name="Wood-Charlson E.M."/>
            <person name="Weynberg K.D."/>
            <person name="Willis B."/>
            <person name="Van Oppen M.J."/>
        </authorList>
    </citation>
    <scope>NUCLEOTIDE SEQUENCE [LARGE SCALE GENOMIC DNA]</scope>
    <source>
        <strain evidence="2">AO1-A</strain>
    </source>
</reference>
<dbReference type="InterPro" id="IPR010982">
    <property type="entry name" value="Lambda_DNA-bd_dom_sf"/>
</dbReference>
<name>A0A1L9QCD2_9CYAN</name>
<dbReference type="AlphaFoldDB" id="A0A1L9QCD2"/>
<gene>
    <name evidence="2" type="ORF">BI308_25820</name>
</gene>
<evidence type="ECO:0000313" key="3">
    <source>
        <dbReference type="Proteomes" id="UP000183940"/>
    </source>
</evidence>
<protein>
    <recommendedName>
        <fullName evidence="1">HTH cro/C1-type domain-containing protein</fullName>
    </recommendedName>
</protein>
<dbReference type="Gene3D" id="1.10.260.40">
    <property type="entry name" value="lambda repressor-like DNA-binding domains"/>
    <property type="match status" value="1"/>
</dbReference>